<dbReference type="Gene3D" id="3.40.50.300">
    <property type="entry name" value="P-loop containing nucleotide triphosphate hydrolases"/>
    <property type="match status" value="1"/>
</dbReference>
<dbReference type="GO" id="GO:0016887">
    <property type="term" value="F:ATP hydrolysis activity"/>
    <property type="evidence" value="ECO:0007669"/>
    <property type="project" value="InterPro"/>
</dbReference>
<evidence type="ECO:0000256" key="1">
    <source>
        <dbReference type="SAM" id="Coils"/>
    </source>
</evidence>
<gene>
    <name evidence="3" type="ORF">JW646_16550</name>
</gene>
<keyword evidence="4" id="KW-1185">Reference proteome</keyword>
<organism evidence="3 4">
    <name type="scientific">Terrisporobacter hibernicus</name>
    <dbReference type="NCBI Taxonomy" id="2813371"/>
    <lineage>
        <taxon>Bacteria</taxon>
        <taxon>Bacillati</taxon>
        <taxon>Bacillota</taxon>
        <taxon>Clostridia</taxon>
        <taxon>Peptostreptococcales</taxon>
        <taxon>Peptostreptococcaceae</taxon>
        <taxon>Terrisporobacter</taxon>
    </lineage>
</organism>
<dbReference type="InterPro" id="IPR011704">
    <property type="entry name" value="ATPase_dyneun-rel_AAA"/>
</dbReference>
<dbReference type="RefSeq" id="WP_228415706.1">
    <property type="nucleotide sequence ID" value="NZ_CP081135.1"/>
</dbReference>
<name>A0AAX2ZDW3_9FIRM</name>
<dbReference type="InterPro" id="IPR003593">
    <property type="entry name" value="AAA+_ATPase"/>
</dbReference>
<sequence length="634" mass="74045">MIDEIKRNYNKEDLTKEVVQNIVGDLKSQGLLGKEIICKITWKKFNDDKDSWIHFMDVLNPSNKLTPIINPIDGEKLSVVFYSHDTGFNINDLVVGEYEPETSWQYLEKLVKVDSETVRKLPKSTEIKDLYGDKFAEYLNNKFEDNKEIIPIIYERFEEIYMDKTDEILEKIENLEKQKEEVVLEKKEKEKESKSLDKSIHTRERKVKVLDNDLQELKNKINSFKTYFIPNMNEFNGHSQGNSKLITVDNLNDTIVSIQRLLYHYENEGLVYKYDVINKFYKAIAIDQIVLLSGPSGTGKSSLVNQIGKIINKFKVHHIAVQSSWTDVQDLLGFFNPIQRKYISTSFLDALVEAKYDPECIHIICLDEMNLAHIEYYFSSFLSVREKNVNERYLDLYSLRIYNEVKRELLELLGISEKELLDLGIDKIDEKINSLKKGDRETARGNLELVLYYQAKFIIPRNVRFVGTLNMDETVKPLSPKIIDRSFIIALNHLDDYENIKSELEENYLEGILDINIEQFMEYADDNIIIDENIKDMANEFIKITDKLNIIPNARLNGRGRKHIEKYINVEQAEDGVIFNQIVSSKILPRVLFNKSDELKLQVFQNFINNLPEGDSKEKAKGMMSRKRTIQFWG</sequence>
<dbReference type="Pfam" id="PF07728">
    <property type="entry name" value="AAA_5"/>
    <property type="match status" value="1"/>
</dbReference>
<dbReference type="Proteomes" id="UP001198983">
    <property type="component" value="Chromosome"/>
</dbReference>
<protein>
    <submittedName>
        <fullName evidence="3">AAA family ATPase</fullName>
    </submittedName>
</protein>
<dbReference type="AlphaFoldDB" id="A0AAX2ZDW3"/>
<proteinExistence type="predicted"/>
<dbReference type="GO" id="GO:0005524">
    <property type="term" value="F:ATP binding"/>
    <property type="evidence" value="ECO:0007669"/>
    <property type="project" value="InterPro"/>
</dbReference>
<accession>A0AAX2ZDW3</accession>
<dbReference type="EMBL" id="CP081135">
    <property type="protein sequence ID" value="UEL47221.1"/>
    <property type="molecule type" value="Genomic_DNA"/>
</dbReference>
<dbReference type="InterPro" id="IPR027417">
    <property type="entry name" value="P-loop_NTPase"/>
</dbReference>
<evidence type="ECO:0000313" key="3">
    <source>
        <dbReference type="EMBL" id="UEL47221.1"/>
    </source>
</evidence>
<keyword evidence="1" id="KW-0175">Coiled coil</keyword>
<evidence type="ECO:0000259" key="2">
    <source>
        <dbReference type="SMART" id="SM00382"/>
    </source>
</evidence>
<feature type="domain" description="AAA+ ATPase" evidence="2">
    <location>
        <begin position="286"/>
        <end position="501"/>
    </location>
</feature>
<dbReference type="SUPFAM" id="SSF52540">
    <property type="entry name" value="P-loop containing nucleoside triphosphate hydrolases"/>
    <property type="match status" value="1"/>
</dbReference>
<dbReference type="SMART" id="SM00382">
    <property type="entry name" value="AAA"/>
    <property type="match status" value="1"/>
</dbReference>
<evidence type="ECO:0000313" key="4">
    <source>
        <dbReference type="Proteomes" id="UP001198983"/>
    </source>
</evidence>
<reference evidence="3 4" key="1">
    <citation type="journal article" date="2023" name="Int. J. Syst. Evol. Microbiol.">
        <title>Terrisporobacter hibernicus sp. nov., isolated from bovine faeces in Northern Ireland.</title>
        <authorList>
            <person name="Mitchell M."/>
            <person name="Nguyen S.V."/>
            <person name="Connor M."/>
            <person name="Fairley D.J."/>
            <person name="Donoghue O."/>
            <person name="Marshall H."/>
            <person name="Koolman L."/>
            <person name="McMullan G."/>
            <person name="Schaffer K.E."/>
            <person name="McGrath J.W."/>
            <person name="Fanning S."/>
        </authorList>
    </citation>
    <scope>NUCLEOTIDE SEQUENCE [LARGE SCALE GENOMIC DNA]</scope>
    <source>
        <strain evidence="3 4">MCA3</strain>
    </source>
</reference>
<feature type="coiled-coil region" evidence="1">
    <location>
        <begin position="158"/>
        <end position="220"/>
    </location>
</feature>
<dbReference type="KEGG" id="tem:JW646_16550"/>